<dbReference type="EMBL" id="FOHX01000008">
    <property type="protein sequence ID" value="SEU24263.1"/>
    <property type="molecule type" value="Genomic_DNA"/>
</dbReference>
<dbReference type="AlphaFoldDB" id="A0A1I0KI38"/>
<reference evidence="1 2" key="1">
    <citation type="submission" date="2016-10" db="EMBL/GenBank/DDBJ databases">
        <authorList>
            <person name="de Groot N.N."/>
        </authorList>
    </citation>
    <scope>NUCLEOTIDE SEQUENCE [LARGE SCALE GENOMIC DNA]</scope>
    <source>
        <strain evidence="1 2">CGMCC 4.5598</strain>
    </source>
</reference>
<proteinExistence type="predicted"/>
<dbReference type="InterPro" id="IPR036698">
    <property type="entry name" value="TM1070-like_sf"/>
</dbReference>
<dbReference type="SUPFAM" id="SSF89232">
    <property type="entry name" value="Hypothetical protein TM1070"/>
    <property type="match status" value="1"/>
</dbReference>
<dbReference type="Proteomes" id="UP000199361">
    <property type="component" value="Unassembled WGS sequence"/>
</dbReference>
<dbReference type="STRING" id="568860.SAMN05421811_10863"/>
<dbReference type="InterPro" id="IPR009794">
    <property type="entry name" value="ASRT"/>
</dbReference>
<dbReference type="RefSeq" id="WP_143082391.1">
    <property type="nucleotide sequence ID" value="NZ_FOHX01000008.1"/>
</dbReference>
<protein>
    <submittedName>
        <fullName evidence="1">Uncharacterized protein</fullName>
    </submittedName>
</protein>
<dbReference type="Pfam" id="PF07100">
    <property type="entry name" value="ASRT"/>
    <property type="match status" value="1"/>
</dbReference>
<gene>
    <name evidence="1" type="ORF">SAMN05421811_10863</name>
</gene>
<evidence type="ECO:0000313" key="2">
    <source>
        <dbReference type="Proteomes" id="UP000199361"/>
    </source>
</evidence>
<keyword evidence="2" id="KW-1185">Reference proteome</keyword>
<dbReference type="Gene3D" id="2.60.290.11">
    <property type="entry name" value="TM1070-like"/>
    <property type="match status" value="1"/>
</dbReference>
<evidence type="ECO:0000313" key="1">
    <source>
        <dbReference type="EMBL" id="SEU24263.1"/>
    </source>
</evidence>
<sequence length="105" mass="11213">MRTLVGAERMAVTEGWAPGDRLHLFNVGPRNAGVELTFCAEGRPPLGPYRTVVPAQRHHALSLEELAGPAVLSPAIAYAVVIVADVDVLVDLTRDTHEASHRPAA</sequence>
<name>A0A1I0KI38_9ACTN</name>
<dbReference type="OrthoDB" id="3543272at2"/>
<organism evidence="1 2">
    <name type="scientific">Nonomuraea wenchangensis</name>
    <dbReference type="NCBI Taxonomy" id="568860"/>
    <lineage>
        <taxon>Bacteria</taxon>
        <taxon>Bacillati</taxon>
        <taxon>Actinomycetota</taxon>
        <taxon>Actinomycetes</taxon>
        <taxon>Streptosporangiales</taxon>
        <taxon>Streptosporangiaceae</taxon>
        <taxon>Nonomuraea</taxon>
    </lineage>
</organism>
<accession>A0A1I0KI38</accession>